<dbReference type="EMBL" id="JACAZI010000018">
    <property type="protein sequence ID" value="KAF7341301.1"/>
    <property type="molecule type" value="Genomic_DNA"/>
</dbReference>
<dbReference type="AlphaFoldDB" id="A0A8H6XIT7"/>
<dbReference type="PANTHER" id="PTHR42060">
    <property type="entry name" value="NHL REPEAT-CONTAINING PROTEIN-RELATED"/>
    <property type="match status" value="1"/>
</dbReference>
<gene>
    <name evidence="2" type="ORF">MVEN_01866300</name>
</gene>
<evidence type="ECO:0000256" key="1">
    <source>
        <dbReference type="SAM" id="MobiDB-lite"/>
    </source>
</evidence>
<evidence type="ECO:0000313" key="2">
    <source>
        <dbReference type="EMBL" id="KAF7341301.1"/>
    </source>
</evidence>
<dbReference type="SUPFAM" id="SSF63829">
    <property type="entry name" value="Calcium-dependent phosphotriesterase"/>
    <property type="match status" value="1"/>
</dbReference>
<evidence type="ECO:0000313" key="3">
    <source>
        <dbReference type="Proteomes" id="UP000620124"/>
    </source>
</evidence>
<dbReference type="PANTHER" id="PTHR42060:SF1">
    <property type="entry name" value="NHL REPEAT-CONTAINING PROTEIN"/>
    <property type="match status" value="1"/>
</dbReference>
<keyword evidence="3" id="KW-1185">Reference proteome</keyword>
<dbReference type="InterPro" id="IPR011042">
    <property type="entry name" value="6-blade_b-propeller_TolB-like"/>
</dbReference>
<feature type="region of interest" description="Disordered" evidence="1">
    <location>
        <begin position="1"/>
        <end position="21"/>
    </location>
</feature>
<organism evidence="2 3">
    <name type="scientific">Mycena venus</name>
    <dbReference type="NCBI Taxonomy" id="2733690"/>
    <lineage>
        <taxon>Eukaryota</taxon>
        <taxon>Fungi</taxon>
        <taxon>Dikarya</taxon>
        <taxon>Basidiomycota</taxon>
        <taxon>Agaricomycotina</taxon>
        <taxon>Agaricomycetes</taxon>
        <taxon>Agaricomycetidae</taxon>
        <taxon>Agaricales</taxon>
        <taxon>Marasmiineae</taxon>
        <taxon>Mycenaceae</taxon>
        <taxon>Mycena</taxon>
    </lineage>
</organism>
<evidence type="ECO:0008006" key="4">
    <source>
        <dbReference type="Google" id="ProtNLM"/>
    </source>
</evidence>
<dbReference type="Proteomes" id="UP000620124">
    <property type="component" value="Unassembled WGS sequence"/>
</dbReference>
<accession>A0A8H6XIT7</accession>
<name>A0A8H6XIT7_9AGAR</name>
<reference evidence="2" key="1">
    <citation type="submission" date="2020-05" db="EMBL/GenBank/DDBJ databases">
        <title>Mycena genomes resolve the evolution of fungal bioluminescence.</title>
        <authorList>
            <person name="Tsai I.J."/>
        </authorList>
    </citation>
    <scope>NUCLEOTIDE SEQUENCE</scope>
    <source>
        <strain evidence="2">CCC161011</strain>
    </source>
</reference>
<proteinExistence type="predicted"/>
<dbReference type="OrthoDB" id="2896642at2759"/>
<dbReference type="InterPro" id="IPR052998">
    <property type="entry name" value="Hetero-Diels-Alderase-like"/>
</dbReference>
<sequence length="370" mass="39194">MRMRIALPPDQVKKKSCNSDSDTPKSLFRMMSFLPFLIHSALISLPLAHAITNPSLLRATASALPIQLLLQSPVSFENVAVHASSELLLTSFGSPTLYTFVPKTMNGTLVELHTFPNATSLTGIAEYRPGFFALIASTVNPTTRHMVPGSVVLWSVDFTSPTSNPSVQKLADIPTSEGANGLTVVPGHPDILLAADSYSGSIWQIDIRTGRASVAIEDEVFLPGAPAPAVGINGIHARDDEYVYFTNSQKGVFGRLAVRVDGVGNVSASHPVETLVSIQSVETEQQLPDDFAVDCEGRAWVTVRPGALALLEPPAKGNGSWTQTTVLGNAAGSDADIVEPASVTFGRGSAAEERTLYVVTAAGQIFAAEI</sequence>
<protein>
    <recommendedName>
        <fullName evidence="4">SMP-30/Gluconolactonase/LRE-like region domain-containing protein</fullName>
    </recommendedName>
</protein>
<dbReference type="Gene3D" id="2.120.10.30">
    <property type="entry name" value="TolB, C-terminal domain"/>
    <property type="match status" value="1"/>
</dbReference>
<comment type="caution">
    <text evidence="2">The sequence shown here is derived from an EMBL/GenBank/DDBJ whole genome shotgun (WGS) entry which is preliminary data.</text>
</comment>